<dbReference type="STRING" id="3659.A0A0A0KI96"/>
<gene>
    <name evidence="4" type="ORF">Csa_6G519560</name>
</gene>
<dbReference type="Proteomes" id="UP000029981">
    <property type="component" value="Chromosome 6"/>
</dbReference>
<organism evidence="4 5">
    <name type="scientific">Cucumis sativus</name>
    <name type="common">Cucumber</name>
    <dbReference type="NCBI Taxonomy" id="3659"/>
    <lineage>
        <taxon>Eukaryota</taxon>
        <taxon>Viridiplantae</taxon>
        <taxon>Streptophyta</taxon>
        <taxon>Embryophyta</taxon>
        <taxon>Tracheophyta</taxon>
        <taxon>Spermatophyta</taxon>
        <taxon>Magnoliopsida</taxon>
        <taxon>eudicotyledons</taxon>
        <taxon>Gunneridae</taxon>
        <taxon>Pentapetalae</taxon>
        <taxon>rosids</taxon>
        <taxon>fabids</taxon>
        <taxon>Cucurbitales</taxon>
        <taxon>Cucurbitaceae</taxon>
        <taxon>Benincaseae</taxon>
        <taxon>Cucumis</taxon>
    </lineage>
</organism>
<evidence type="ECO:0008006" key="6">
    <source>
        <dbReference type="Google" id="ProtNLM"/>
    </source>
</evidence>
<evidence type="ECO:0000256" key="2">
    <source>
        <dbReference type="ARBA" id="ARBA00023157"/>
    </source>
</evidence>
<dbReference type="Gramene" id="KGN49303">
    <property type="protein sequence ID" value="KGN49303"/>
    <property type="gene ID" value="Csa_6G519560"/>
</dbReference>
<proteinExistence type="inferred from homology"/>
<feature type="chain" id="PRO_5001972209" description="Olee1-like protein" evidence="3">
    <location>
        <begin position="25"/>
        <end position="168"/>
    </location>
</feature>
<dbReference type="Pfam" id="PF01190">
    <property type="entry name" value="Pollen_Ole_e_1"/>
    <property type="match status" value="1"/>
</dbReference>
<protein>
    <recommendedName>
        <fullName evidence="6">Olee1-like protein</fullName>
    </recommendedName>
</protein>
<dbReference type="PANTHER" id="PTHR31614:SF2">
    <property type="entry name" value="F28N24.16 PROTEIN"/>
    <property type="match status" value="1"/>
</dbReference>
<keyword evidence="5" id="KW-1185">Reference proteome</keyword>
<reference evidence="4 5" key="2">
    <citation type="journal article" date="2009" name="PLoS ONE">
        <title>An integrated genetic and cytogenetic map of the cucumber genome.</title>
        <authorList>
            <person name="Ren Y."/>
            <person name="Zhang Z."/>
            <person name="Liu J."/>
            <person name="Staub J.E."/>
            <person name="Han Y."/>
            <person name="Cheng Z."/>
            <person name="Li X."/>
            <person name="Lu J."/>
            <person name="Miao H."/>
            <person name="Kang H."/>
            <person name="Xie B."/>
            <person name="Gu X."/>
            <person name="Wang X."/>
            <person name="Du Y."/>
            <person name="Jin W."/>
            <person name="Huang S."/>
        </authorList>
    </citation>
    <scope>NUCLEOTIDE SEQUENCE [LARGE SCALE GENOMIC DNA]</scope>
    <source>
        <strain evidence="5">cv. 9930</strain>
    </source>
</reference>
<dbReference type="EMBL" id="CM002927">
    <property type="protein sequence ID" value="KGN49303.1"/>
    <property type="molecule type" value="Genomic_DNA"/>
</dbReference>
<evidence type="ECO:0000256" key="1">
    <source>
        <dbReference type="ARBA" id="ARBA00010049"/>
    </source>
</evidence>
<reference evidence="4 5" key="3">
    <citation type="journal article" date="2010" name="BMC Genomics">
        <title>Transcriptome sequencing and comparative analysis of cucumber flowers with different sex types.</title>
        <authorList>
            <person name="Guo S."/>
            <person name="Zheng Y."/>
            <person name="Joung J.G."/>
            <person name="Liu S."/>
            <person name="Zhang Z."/>
            <person name="Crasta O.R."/>
            <person name="Sobral B.W."/>
            <person name="Xu Y."/>
            <person name="Huang S."/>
            <person name="Fei Z."/>
        </authorList>
    </citation>
    <scope>NUCLEOTIDE SEQUENCE [LARGE SCALE GENOMIC DNA]</scope>
    <source>
        <strain evidence="5">cv. 9930</strain>
    </source>
</reference>
<dbReference type="eggNOG" id="ENOG502S1QR">
    <property type="taxonomic scope" value="Eukaryota"/>
</dbReference>
<dbReference type="GO" id="GO:0005615">
    <property type="term" value="C:extracellular space"/>
    <property type="evidence" value="ECO:0007669"/>
    <property type="project" value="InterPro"/>
</dbReference>
<keyword evidence="2" id="KW-1015">Disulfide bond</keyword>
<dbReference type="PANTHER" id="PTHR31614">
    <property type="entry name" value="PROTEIN DOWNSTREAM OF FLC-RELATED"/>
    <property type="match status" value="1"/>
</dbReference>
<accession>A0A0A0KI96</accession>
<dbReference type="PROSITE" id="PS00925">
    <property type="entry name" value="OLEEI"/>
    <property type="match status" value="1"/>
</dbReference>
<feature type="signal peptide" evidence="3">
    <location>
        <begin position="1"/>
        <end position="24"/>
    </location>
</feature>
<dbReference type="InterPro" id="IPR006040">
    <property type="entry name" value="Allergen_Ole_e_I_CS"/>
</dbReference>
<reference evidence="4 5" key="4">
    <citation type="journal article" date="2011" name="BMC Genomics">
        <title>RNA-Seq improves annotation of protein-coding genes in the cucumber genome.</title>
        <authorList>
            <person name="Li Z."/>
            <person name="Zhang Z."/>
            <person name="Yan P."/>
            <person name="Huang S."/>
            <person name="Fei Z."/>
            <person name="Lin K."/>
        </authorList>
    </citation>
    <scope>NUCLEOTIDE SEQUENCE [LARGE SCALE GENOMIC DNA]</scope>
    <source>
        <strain evidence="5">cv. 9930</strain>
    </source>
</reference>
<evidence type="ECO:0000256" key="3">
    <source>
        <dbReference type="SAM" id="SignalP"/>
    </source>
</evidence>
<reference evidence="4 5" key="1">
    <citation type="journal article" date="2009" name="Nat. Genet.">
        <title>The genome of the cucumber, Cucumis sativus L.</title>
        <authorList>
            <person name="Huang S."/>
            <person name="Li R."/>
            <person name="Zhang Z."/>
            <person name="Li L."/>
            <person name="Gu X."/>
            <person name="Fan W."/>
            <person name="Lucas W.J."/>
            <person name="Wang X."/>
            <person name="Xie B."/>
            <person name="Ni P."/>
            <person name="Ren Y."/>
            <person name="Zhu H."/>
            <person name="Li J."/>
            <person name="Lin K."/>
            <person name="Jin W."/>
            <person name="Fei Z."/>
            <person name="Li G."/>
            <person name="Staub J."/>
            <person name="Kilian A."/>
            <person name="van der Vossen E.A."/>
            <person name="Wu Y."/>
            <person name="Guo J."/>
            <person name="He J."/>
            <person name="Jia Z."/>
            <person name="Ren Y."/>
            <person name="Tian G."/>
            <person name="Lu Y."/>
            <person name="Ruan J."/>
            <person name="Qian W."/>
            <person name="Wang M."/>
            <person name="Huang Q."/>
            <person name="Li B."/>
            <person name="Xuan Z."/>
            <person name="Cao J."/>
            <person name="Asan"/>
            <person name="Wu Z."/>
            <person name="Zhang J."/>
            <person name="Cai Q."/>
            <person name="Bai Y."/>
            <person name="Zhao B."/>
            <person name="Han Y."/>
            <person name="Li Y."/>
            <person name="Li X."/>
            <person name="Wang S."/>
            <person name="Shi Q."/>
            <person name="Liu S."/>
            <person name="Cho W.K."/>
            <person name="Kim J.Y."/>
            <person name="Xu Y."/>
            <person name="Heller-Uszynska K."/>
            <person name="Miao H."/>
            <person name="Cheng Z."/>
            <person name="Zhang S."/>
            <person name="Wu J."/>
            <person name="Yang Y."/>
            <person name="Kang H."/>
            <person name="Li M."/>
            <person name="Liang H."/>
            <person name="Ren X."/>
            <person name="Shi Z."/>
            <person name="Wen M."/>
            <person name="Jian M."/>
            <person name="Yang H."/>
            <person name="Zhang G."/>
            <person name="Yang Z."/>
            <person name="Chen R."/>
            <person name="Liu S."/>
            <person name="Li J."/>
            <person name="Ma L."/>
            <person name="Liu H."/>
            <person name="Zhou Y."/>
            <person name="Zhao J."/>
            <person name="Fang X."/>
            <person name="Li G."/>
            <person name="Fang L."/>
            <person name="Li Y."/>
            <person name="Liu D."/>
            <person name="Zheng H."/>
            <person name="Zhang Y."/>
            <person name="Qin N."/>
            <person name="Li Z."/>
            <person name="Yang G."/>
            <person name="Yang S."/>
            <person name="Bolund L."/>
            <person name="Kristiansen K."/>
            <person name="Zheng H."/>
            <person name="Li S."/>
            <person name="Zhang X."/>
            <person name="Yang H."/>
            <person name="Wang J."/>
            <person name="Sun R."/>
            <person name="Zhang B."/>
            <person name="Jiang S."/>
            <person name="Wang J."/>
            <person name="Du Y."/>
            <person name="Li S."/>
        </authorList>
    </citation>
    <scope>NUCLEOTIDE SEQUENCE [LARGE SCALE GENOMIC DNA]</scope>
    <source>
        <strain evidence="5">cv. 9930</strain>
    </source>
</reference>
<keyword evidence="3" id="KW-0732">Signal</keyword>
<evidence type="ECO:0000313" key="4">
    <source>
        <dbReference type="EMBL" id="KGN49303.1"/>
    </source>
</evidence>
<sequence>MAKSCAIILVSALCFLSFLDIALSSKDRFFIEGKVYCDTCRIQFFTRVSKYLPGAKVKLVCREEANAGNETFTGEGVTDKNGVYKIEVDGDHEEEICEVSVLESADEECSDIPTDGYGHFARVSITGNNGIINPVRQANPLGFLKKDALPQCKEVLRELGFDDVGILV</sequence>
<name>A0A0A0KI96_CUCSA</name>
<dbReference type="InterPro" id="IPR006041">
    <property type="entry name" value="Pollen_Ole_e1_allergen"/>
</dbReference>
<comment type="similarity">
    <text evidence="1">Belongs to the Ole e I family.</text>
</comment>
<dbReference type="OMA" id="ICAIELV"/>
<dbReference type="AlphaFoldDB" id="A0A0A0KI96"/>
<evidence type="ECO:0000313" key="5">
    <source>
        <dbReference type="Proteomes" id="UP000029981"/>
    </source>
</evidence>